<dbReference type="CDD" id="cd03801">
    <property type="entry name" value="GT4_PimA-like"/>
    <property type="match status" value="1"/>
</dbReference>
<feature type="domain" description="Glycosyl transferase family 1" evidence="1">
    <location>
        <begin position="181"/>
        <end position="330"/>
    </location>
</feature>
<dbReference type="PANTHER" id="PTHR45947:SF3">
    <property type="entry name" value="SULFOQUINOVOSYL TRANSFERASE SQD2"/>
    <property type="match status" value="1"/>
</dbReference>
<name>A0A0F9T440_9ZZZZ</name>
<dbReference type="AlphaFoldDB" id="A0A0F9T440"/>
<protein>
    <recommendedName>
        <fullName evidence="1">Glycosyl transferase family 1 domain-containing protein</fullName>
    </recommendedName>
</protein>
<dbReference type="InterPro" id="IPR050194">
    <property type="entry name" value="Glycosyltransferase_grp1"/>
</dbReference>
<proteinExistence type="predicted"/>
<dbReference type="Pfam" id="PF00534">
    <property type="entry name" value="Glycos_transf_1"/>
    <property type="match status" value="1"/>
</dbReference>
<reference evidence="2" key="1">
    <citation type="journal article" date="2015" name="Nature">
        <title>Complex archaea that bridge the gap between prokaryotes and eukaryotes.</title>
        <authorList>
            <person name="Spang A."/>
            <person name="Saw J.H."/>
            <person name="Jorgensen S.L."/>
            <person name="Zaremba-Niedzwiedzka K."/>
            <person name="Martijn J."/>
            <person name="Lind A.E."/>
            <person name="van Eijk R."/>
            <person name="Schleper C."/>
            <person name="Guy L."/>
            <person name="Ettema T.J."/>
        </authorList>
    </citation>
    <scope>NUCLEOTIDE SEQUENCE</scope>
</reference>
<dbReference type="Gene3D" id="3.40.50.2000">
    <property type="entry name" value="Glycogen Phosphorylase B"/>
    <property type="match status" value="2"/>
</dbReference>
<dbReference type="SUPFAM" id="SSF53756">
    <property type="entry name" value="UDP-Glycosyltransferase/glycogen phosphorylase"/>
    <property type="match status" value="1"/>
</dbReference>
<evidence type="ECO:0000313" key="2">
    <source>
        <dbReference type="EMBL" id="KKN76030.1"/>
    </source>
</evidence>
<gene>
    <name evidence="2" type="ORF">LCGC14_0374200</name>
</gene>
<accession>A0A0F9T440</accession>
<dbReference type="GO" id="GO:0016757">
    <property type="term" value="F:glycosyltransferase activity"/>
    <property type="evidence" value="ECO:0007669"/>
    <property type="project" value="InterPro"/>
</dbReference>
<sequence>MKYVSYTDVGSKKTAKGIESKSVVDALRKRTEVDVIDRKRMGNLIPKARTFVEKFIWHNYNGREKSVNEFDEKASKLLKPEDIVVLGVCGLIKSASNRKKLIVFATSAHPKSRQKIFEEETGTFNKLTKIEEEICKVYSIANLVLARSNFNRKTLIENGIDKNKIVLIGVGVDLTKFTPAEKTEETFRVLFLANAGILKGLQYLLKAWENLNLDNSELIIAGLMYPDVQQTIKKYKHLKNVKYVGFVNSREYYQKSDVYVLPSLTEGSPQTALEAMASGIPIIGFENSGFLCKRGGFIIPNKDVEALKEKIRFLYDNPNERQRIGKIAREEAKEYSHEKYGENCAKKILKVANQVKERKEI</sequence>
<organism evidence="2">
    <name type="scientific">marine sediment metagenome</name>
    <dbReference type="NCBI Taxonomy" id="412755"/>
    <lineage>
        <taxon>unclassified sequences</taxon>
        <taxon>metagenomes</taxon>
        <taxon>ecological metagenomes</taxon>
    </lineage>
</organism>
<dbReference type="InterPro" id="IPR001296">
    <property type="entry name" value="Glyco_trans_1"/>
</dbReference>
<dbReference type="EMBL" id="LAZR01000300">
    <property type="protein sequence ID" value="KKN76030.1"/>
    <property type="molecule type" value="Genomic_DNA"/>
</dbReference>
<dbReference type="PANTHER" id="PTHR45947">
    <property type="entry name" value="SULFOQUINOVOSYL TRANSFERASE SQD2"/>
    <property type="match status" value="1"/>
</dbReference>
<evidence type="ECO:0000259" key="1">
    <source>
        <dbReference type="Pfam" id="PF00534"/>
    </source>
</evidence>
<comment type="caution">
    <text evidence="2">The sequence shown here is derived from an EMBL/GenBank/DDBJ whole genome shotgun (WGS) entry which is preliminary data.</text>
</comment>